<keyword evidence="2" id="KW-1185">Reference proteome</keyword>
<evidence type="ECO:0000313" key="1">
    <source>
        <dbReference type="EMBL" id="AYL95950.1"/>
    </source>
</evidence>
<accession>A0A494VRG1</accession>
<dbReference type="Proteomes" id="UP000270046">
    <property type="component" value="Chromosome"/>
</dbReference>
<organism evidence="1 2">
    <name type="scientific">Mucilaginibacter celer</name>
    <dbReference type="NCBI Taxonomy" id="2305508"/>
    <lineage>
        <taxon>Bacteria</taxon>
        <taxon>Pseudomonadati</taxon>
        <taxon>Bacteroidota</taxon>
        <taxon>Sphingobacteriia</taxon>
        <taxon>Sphingobacteriales</taxon>
        <taxon>Sphingobacteriaceae</taxon>
        <taxon>Mucilaginibacter</taxon>
    </lineage>
</organism>
<dbReference type="KEGG" id="muh:HYN43_011915"/>
<evidence type="ECO:0008006" key="3">
    <source>
        <dbReference type="Google" id="ProtNLM"/>
    </source>
</evidence>
<protein>
    <recommendedName>
        <fullName evidence="3">ArsR family transcriptional regulator</fullName>
    </recommendedName>
</protein>
<dbReference type="RefSeq" id="WP_119409558.1">
    <property type="nucleotide sequence ID" value="NZ_CP032869.1"/>
</dbReference>
<proteinExistence type="predicted"/>
<dbReference type="OrthoDB" id="797086at2"/>
<evidence type="ECO:0000313" key="2">
    <source>
        <dbReference type="Proteomes" id="UP000270046"/>
    </source>
</evidence>
<gene>
    <name evidence="1" type="ORF">HYN43_011915</name>
</gene>
<dbReference type="EMBL" id="CP032869">
    <property type="protein sequence ID" value="AYL95950.1"/>
    <property type="molecule type" value="Genomic_DNA"/>
</dbReference>
<sequence length="94" mass="10526">MNSTNRSFIEAHKSLQVPNCFAKVSCTQDKVIFALSQLKQATVADIAEKLSEFEPSVNAYTHQKNAAEVLDYLFARGMVKITRLNGELSYNLVE</sequence>
<dbReference type="AlphaFoldDB" id="A0A494VRG1"/>
<name>A0A494VRG1_9SPHI</name>
<reference evidence="1 2" key="1">
    <citation type="submission" date="2018-10" db="EMBL/GenBank/DDBJ databases">
        <title>Genome sequencing of Mucilaginibacter sp. HYN0043.</title>
        <authorList>
            <person name="Kim M."/>
            <person name="Yi H."/>
        </authorList>
    </citation>
    <scope>NUCLEOTIDE SEQUENCE [LARGE SCALE GENOMIC DNA]</scope>
    <source>
        <strain evidence="1 2">HYN0043</strain>
    </source>
</reference>